<evidence type="ECO:0000313" key="3">
    <source>
        <dbReference type="Proteomes" id="UP000321291"/>
    </source>
</evidence>
<name>A0A5B8VMS4_9BACT</name>
<gene>
    <name evidence="2" type="ORF">FSB73_15565</name>
</gene>
<keyword evidence="3" id="KW-1185">Reference proteome</keyword>
<feature type="transmembrane region" description="Helical" evidence="1">
    <location>
        <begin position="6"/>
        <end position="21"/>
    </location>
</feature>
<organism evidence="2 3">
    <name type="scientific">Arachidicoccus ginsenosidivorans</name>
    <dbReference type="NCBI Taxonomy" id="496057"/>
    <lineage>
        <taxon>Bacteria</taxon>
        <taxon>Pseudomonadati</taxon>
        <taxon>Bacteroidota</taxon>
        <taxon>Chitinophagia</taxon>
        <taxon>Chitinophagales</taxon>
        <taxon>Chitinophagaceae</taxon>
        <taxon>Arachidicoccus</taxon>
    </lineage>
</organism>
<protein>
    <submittedName>
        <fullName evidence="2">Uncharacterized protein</fullName>
    </submittedName>
</protein>
<keyword evidence="1" id="KW-0812">Transmembrane</keyword>
<reference evidence="2 3" key="1">
    <citation type="journal article" date="2017" name="Int. J. Syst. Evol. Microbiol.">
        <title>Arachidicoccus ginsenosidivorans sp. nov., with ginsenoside-converting activity isolated from ginseng cultivating soil.</title>
        <authorList>
            <person name="Siddiqi M.Z."/>
            <person name="Aslam Z."/>
            <person name="Im W.T."/>
        </authorList>
    </citation>
    <scope>NUCLEOTIDE SEQUENCE [LARGE SCALE GENOMIC DNA]</scope>
    <source>
        <strain evidence="2 3">Gsoil 809</strain>
    </source>
</reference>
<feature type="transmembrane region" description="Helical" evidence="1">
    <location>
        <begin position="26"/>
        <end position="51"/>
    </location>
</feature>
<keyword evidence="1" id="KW-0472">Membrane</keyword>
<dbReference type="Proteomes" id="UP000321291">
    <property type="component" value="Chromosome"/>
</dbReference>
<proteinExistence type="predicted"/>
<dbReference type="AlphaFoldDB" id="A0A5B8VMS4"/>
<keyword evidence="1" id="KW-1133">Transmembrane helix</keyword>
<feature type="transmembrane region" description="Helical" evidence="1">
    <location>
        <begin position="57"/>
        <end position="81"/>
    </location>
</feature>
<evidence type="ECO:0000313" key="2">
    <source>
        <dbReference type="EMBL" id="QEC72884.1"/>
    </source>
</evidence>
<dbReference type="KEGG" id="agi:FSB73_15565"/>
<dbReference type="EMBL" id="CP042434">
    <property type="protein sequence ID" value="QEC72884.1"/>
    <property type="molecule type" value="Genomic_DNA"/>
</dbReference>
<sequence length="91" mass="10898">MLLLVYLLNLSLLVLFFWGIFQPPLLLTWVILLLVKFIVEFYFMWLVAGFFNERRLLGWFLVMQPLHLVYTVVAGWLGLFGKYQWKGRTVK</sequence>
<dbReference type="OrthoDB" id="9805625at2"/>
<evidence type="ECO:0000256" key="1">
    <source>
        <dbReference type="SAM" id="Phobius"/>
    </source>
</evidence>
<accession>A0A5B8VMS4</accession>
<dbReference type="RefSeq" id="WP_146784180.1">
    <property type="nucleotide sequence ID" value="NZ_CP042434.1"/>
</dbReference>